<proteinExistence type="predicted"/>
<dbReference type="EMBL" id="WNKT01000058">
    <property type="protein sequence ID" value="MTW22904.1"/>
    <property type="molecule type" value="Genomic_DNA"/>
</dbReference>
<reference evidence="3 4" key="1">
    <citation type="submission" date="2019-11" db="EMBL/GenBank/DDBJ databases">
        <title>Whole-genome sequence of the anaerobic purple sulfur bacterium Allochromatium palmeri DSM 15591.</title>
        <authorList>
            <person name="Kyndt J.A."/>
            <person name="Meyer T.E."/>
        </authorList>
    </citation>
    <scope>NUCLEOTIDE SEQUENCE [LARGE SCALE GENOMIC DNA]</scope>
    <source>
        <strain evidence="3 4">DSM 15591</strain>
    </source>
</reference>
<keyword evidence="1" id="KW-0812">Transmembrane</keyword>
<evidence type="ECO:0000256" key="1">
    <source>
        <dbReference type="SAM" id="Phobius"/>
    </source>
</evidence>
<organism evidence="3 4">
    <name type="scientific">Allochromatium palmeri</name>
    <dbReference type="NCBI Taxonomy" id="231048"/>
    <lineage>
        <taxon>Bacteria</taxon>
        <taxon>Pseudomonadati</taxon>
        <taxon>Pseudomonadota</taxon>
        <taxon>Gammaproteobacteria</taxon>
        <taxon>Chromatiales</taxon>
        <taxon>Chromatiaceae</taxon>
        <taxon>Allochromatium</taxon>
    </lineage>
</organism>
<gene>
    <name evidence="3" type="ORF">GJ668_17770</name>
</gene>
<accession>A0A6N8EKT3</accession>
<dbReference type="RefSeq" id="WP_155451457.1">
    <property type="nucleotide sequence ID" value="NZ_WNKT01000058.1"/>
</dbReference>
<evidence type="ECO:0000259" key="2">
    <source>
        <dbReference type="Pfam" id="PF13683"/>
    </source>
</evidence>
<feature type="domain" description="Integrase catalytic" evidence="2">
    <location>
        <begin position="2"/>
        <end position="56"/>
    </location>
</feature>
<comment type="caution">
    <text evidence="3">The sequence shown here is derived from an EMBL/GenBank/DDBJ whole genome shotgun (WGS) entry which is preliminary data.</text>
</comment>
<dbReference type="OrthoDB" id="9814512at2"/>
<keyword evidence="1" id="KW-0472">Membrane</keyword>
<keyword evidence="1" id="KW-1133">Transmembrane helix</keyword>
<sequence length="78" mass="8894">RALDNIFVERLWRSVKYEDVYIKGYASLPELLLGLSAYFAFYNSQRPHQSLGYLTPDAVYQSGTGGGAKIVDRFARWS</sequence>
<name>A0A6N8EKT3_9GAMM</name>
<protein>
    <submittedName>
        <fullName evidence="3">Transposase</fullName>
    </submittedName>
</protein>
<dbReference type="Pfam" id="PF13683">
    <property type="entry name" value="rve_3"/>
    <property type="match status" value="1"/>
</dbReference>
<dbReference type="InterPro" id="IPR001584">
    <property type="entry name" value="Integrase_cat-core"/>
</dbReference>
<feature type="transmembrane region" description="Helical" evidence="1">
    <location>
        <begin position="20"/>
        <end position="41"/>
    </location>
</feature>
<dbReference type="GO" id="GO:0015074">
    <property type="term" value="P:DNA integration"/>
    <property type="evidence" value="ECO:0007669"/>
    <property type="project" value="InterPro"/>
</dbReference>
<dbReference type="InterPro" id="IPR012337">
    <property type="entry name" value="RNaseH-like_sf"/>
</dbReference>
<keyword evidence="4" id="KW-1185">Reference proteome</keyword>
<dbReference type="SUPFAM" id="SSF53098">
    <property type="entry name" value="Ribonuclease H-like"/>
    <property type="match status" value="1"/>
</dbReference>
<evidence type="ECO:0000313" key="3">
    <source>
        <dbReference type="EMBL" id="MTW22904.1"/>
    </source>
</evidence>
<dbReference type="Proteomes" id="UP000434044">
    <property type="component" value="Unassembled WGS sequence"/>
</dbReference>
<dbReference type="AlphaFoldDB" id="A0A6N8EKT3"/>
<feature type="non-terminal residue" evidence="3">
    <location>
        <position position="1"/>
    </location>
</feature>
<evidence type="ECO:0000313" key="4">
    <source>
        <dbReference type="Proteomes" id="UP000434044"/>
    </source>
</evidence>